<dbReference type="BioCyc" id="MHAE859194:G1GR7-316-MONOMER"/>
<organism evidence="1 2">
    <name type="scientific">Mycoplasma haemofelis (strain Ohio2)</name>
    <dbReference type="NCBI Taxonomy" id="859194"/>
    <lineage>
        <taxon>Bacteria</taxon>
        <taxon>Bacillati</taxon>
        <taxon>Mycoplasmatota</taxon>
        <taxon>Mollicutes</taxon>
        <taxon>Mycoplasmataceae</taxon>
        <taxon>Mycoplasma</taxon>
    </lineage>
</organism>
<name>F6FGS6_MYCHI</name>
<evidence type="ECO:0000313" key="2">
    <source>
        <dbReference type="Proteomes" id="UP000007952"/>
    </source>
</evidence>
<dbReference type="STRING" id="859194.MHF_0320"/>
<dbReference type="KEGG" id="mhf:MHF_0320"/>
<dbReference type="Proteomes" id="UP000007952">
    <property type="component" value="Chromosome"/>
</dbReference>
<accession>F6FGS6</accession>
<reference key="2">
    <citation type="submission" date="2011-05" db="EMBL/GenBank/DDBJ databases">
        <title>The Genome of Mycoplasma haemofelis Strain Ohio2, a pathogenic hemoplasma of the cat.</title>
        <authorList>
            <person name="Santos A.P."/>
            <person name="Guimaraes A.M.S."/>
            <person name="SanMiguel P.J."/>
            <person name="Martin S.W."/>
            <person name="Messick J.B."/>
        </authorList>
    </citation>
    <scope>NUCLEOTIDE SEQUENCE</scope>
    <source>
        <strain>Ohio2</strain>
    </source>
</reference>
<dbReference type="EMBL" id="CP002808">
    <property type="protein sequence ID" value="AEG72599.1"/>
    <property type="molecule type" value="Genomic_DNA"/>
</dbReference>
<dbReference type="AlphaFoldDB" id="F6FGS6"/>
<sequence>MTSVAKVASGVAAASTASAGGIYFGTDLFKSSNLPKKEKVSSLLKTTNPERRLITSKELSDSHWKTTWKLYIERERSKSVEKDIWGLNGWSKPTSDVQLEDAIQSFIDACSSKKDLEVVDANDDLYKQVLDFCTRETLVKDLVSETSGKTSLVGTDDSAGWNNAWKAYKDSHSGKDGTDTWTINNWSTEKNNTNAPQAFKDECGKKLETKTWDKKHADYVNFIGWCTK</sequence>
<proteinExistence type="predicted"/>
<dbReference type="HOGENOM" id="CLU_098620_0_0_14"/>
<evidence type="ECO:0000313" key="1">
    <source>
        <dbReference type="EMBL" id="AEG72599.1"/>
    </source>
</evidence>
<protein>
    <submittedName>
        <fullName evidence="1">Uncharacterized protein</fullName>
    </submittedName>
</protein>
<gene>
    <name evidence="1" type="ordered locus">MHF_0320</name>
</gene>
<reference evidence="1 2" key="1">
    <citation type="journal article" date="2011" name="J. Bacteriol.">
        <title>Complete genome sequences of two hemotropic Mycoplasmas, Mycoplasma haemofelis strain Ohio2 and Mycoplasma suis strain Illinois.</title>
        <authorList>
            <person name="Messick J.B."/>
            <person name="Santos A.P."/>
            <person name="Guimaraes A.M."/>
        </authorList>
    </citation>
    <scope>NUCLEOTIDE SEQUENCE [LARGE SCALE GENOMIC DNA]</scope>
    <source>
        <strain evidence="1 2">Ohio2</strain>
    </source>
</reference>